<evidence type="ECO:0000256" key="3">
    <source>
        <dbReference type="ARBA" id="ARBA00022723"/>
    </source>
</evidence>
<dbReference type="Gene3D" id="3.90.180.10">
    <property type="entry name" value="Medium-chain alcohol dehydrogenases, catalytic domain"/>
    <property type="match status" value="1"/>
</dbReference>
<keyword evidence="4" id="KW-0862">Zinc</keyword>
<dbReference type="EMBL" id="JBHSFG010000064">
    <property type="protein sequence ID" value="MFC4469821.1"/>
    <property type="molecule type" value="Genomic_DNA"/>
</dbReference>
<accession>A0ABV8YZW2</accession>
<keyword evidence="3" id="KW-0479">Metal-binding</keyword>
<keyword evidence="5" id="KW-0560">Oxidoreductase</keyword>
<name>A0ABV8YZW2_9ACTN</name>
<dbReference type="RefSeq" id="WP_386349524.1">
    <property type="nucleotide sequence ID" value="NZ_JBHSFG010000064.1"/>
</dbReference>
<gene>
    <name evidence="7" type="ORF">ACFPH6_35865</name>
</gene>
<evidence type="ECO:0000256" key="4">
    <source>
        <dbReference type="ARBA" id="ARBA00022833"/>
    </source>
</evidence>
<evidence type="ECO:0000256" key="1">
    <source>
        <dbReference type="ARBA" id="ARBA00001947"/>
    </source>
</evidence>
<dbReference type="Pfam" id="PF08240">
    <property type="entry name" value="ADH_N"/>
    <property type="match status" value="1"/>
</dbReference>
<evidence type="ECO:0000313" key="7">
    <source>
        <dbReference type="EMBL" id="MFC4469821.1"/>
    </source>
</evidence>
<dbReference type="PANTHER" id="PTHR43350:SF2">
    <property type="entry name" value="GROES-LIKE ZINC-BINDING ALCOHOL DEHYDROGENASE FAMILY PROTEIN"/>
    <property type="match status" value="1"/>
</dbReference>
<evidence type="ECO:0000256" key="2">
    <source>
        <dbReference type="ARBA" id="ARBA00008072"/>
    </source>
</evidence>
<sequence>MDITAALSRHPDEPFSLEPVTLDAPREDEVLVRMVASGVCHTDLHYRSRLPPAGGPYVLGHEGAGIVEETGSGVIGIRPGERVVLSYRHCGACAHCRAGRIAYCVRYGELNAPGSRPDGTYTLHRDGGGPVAGTFFGQSSFATHVLASADNTVVVDRTPTSCPPLRWAAGCRRGRARRSTCCARSGVRASSCTGQVPWAAPR</sequence>
<dbReference type="PANTHER" id="PTHR43350">
    <property type="entry name" value="NAD-DEPENDENT ALCOHOL DEHYDROGENASE"/>
    <property type="match status" value="1"/>
</dbReference>
<evidence type="ECO:0000256" key="5">
    <source>
        <dbReference type="ARBA" id="ARBA00023002"/>
    </source>
</evidence>
<evidence type="ECO:0000313" key="8">
    <source>
        <dbReference type="Proteomes" id="UP001596012"/>
    </source>
</evidence>
<protein>
    <submittedName>
        <fullName evidence="7">Alcohol dehydrogenase catalytic domain-containing protein</fullName>
    </submittedName>
</protein>
<keyword evidence="8" id="KW-1185">Reference proteome</keyword>
<dbReference type="SUPFAM" id="SSF50129">
    <property type="entry name" value="GroES-like"/>
    <property type="match status" value="1"/>
</dbReference>
<comment type="similarity">
    <text evidence="2">Belongs to the zinc-containing alcohol dehydrogenase family.</text>
</comment>
<evidence type="ECO:0000259" key="6">
    <source>
        <dbReference type="Pfam" id="PF08240"/>
    </source>
</evidence>
<feature type="domain" description="Alcohol dehydrogenase-like N-terminal" evidence="6">
    <location>
        <begin position="27"/>
        <end position="151"/>
    </location>
</feature>
<comment type="cofactor">
    <cofactor evidence="1">
        <name>Zn(2+)</name>
        <dbReference type="ChEBI" id="CHEBI:29105"/>
    </cofactor>
</comment>
<comment type="caution">
    <text evidence="7">The sequence shown here is derived from an EMBL/GenBank/DDBJ whole genome shotgun (WGS) entry which is preliminary data.</text>
</comment>
<proteinExistence type="inferred from homology"/>
<dbReference type="Proteomes" id="UP001596012">
    <property type="component" value="Unassembled WGS sequence"/>
</dbReference>
<dbReference type="InterPro" id="IPR002328">
    <property type="entry name" value="ADH_Zn_CS"/>
</dbReference>
<reference evidence="8" key="1">
    <citation type="journal article" date="2019" name="Int. J. Syst. Evol. Microbiol.">
        <title>The Global Catalogue of Microorganisms (GCM) 10K type strain sequencing project: providing services to taxonomists for standard genome sequencing and annotation.</title>
        <authorList>
            <consortium name="The Broad Institute Genomics Platform"/>
            <consortium name="The Broad Institute Genome Sequencing Center for Infectious Disease"/>
            <person name="Wu L."/>
            <person name="Ma J."/>
        </authorList>
    </citation>
    <scope>NUCLEOTIDE SEQUENCE [LARGE SCALE GENOMIC DNA]</scope>
    <source>
        <strain evidence="8">DT43</strain>
    </source>
</reference>
<dbReference type="PROSITE" id="PS00059">
    <property type="entry name" value="ADH_ZINC"/>
    <property type="match status" value="1"/>
</dbReference>
<dbReference type="InterPro" id="IPR013154">
    <property type="entry name" value="ADH-like_N"/>
</dbReference>
<organism evidence="7 8">
    <name type="scientific">Streptomyces xiangluensis</name>
    <dbReference type="NCBI Taxonomy" id="2665720"/>
    <lineage>
        <taxon>Bacteria</taxon>
        <taxon>Bacillati</taxon>
        <taxon>Actinomycetota</taxon>
        <taxon>Actinomycetes</taxon>
        <taxon>Kitasatosporales</taxon>
        <taxon>Streptomycetaceae</taxon>
        <taxon>Streptomyces</taxon>
    </lineage>
</organism>
<dbReference type="InterPro" id="IPR011032">
    <property type="entry name" value="GroES-like_sf"/>
</dbReference>